<evidence type="ECO:0000256" key="8">
    <source>
        <dbReference type="ARBA" id="ARBA00024040"/>
    </source>
</evidence>
<evidence type="ECO:0000256" key="3">
    <source>
        <dbReference type="ARBA" id="ARBA00023015"/>
    </source>
</evidence>
<evidence type="ECO:0000256" key="9">
    <source>
        <dbReference type="PROSITE-ProRule" id="PRU00108"/>
    </source>
</evidence>
<gene>
    <name evidence="13" type="ORF">L195_g027396</name>
</gene>
<dbReference type="GO" id="GO:0050793">
    <property type="term" value="P:regulation of developmental process"/>
    <property type="evidence" value="ECO:0007669"/>
    <property type="project" value="InterPro"/>
</dbReference>
<dbReference type="SUPFAM" id="SSF46689">
    <property type="entry name" value="Homeodomain-like"/>
    <property type="match status" value="1"/>
</dbReference>
<comment type="subcellular location">
    <subcellularLocation>
        <location evidence="1 9 10">Nucleus</location>
    </subcellularLocation>
</comment>
<feature type="DNA-binding region" description="Homeobox" evidence="9">
    <location>
        <begin position="10"/>
        <end position="74"/>
    </location>
</feature>
<dbReference type="Gene3D" id="1.10.10.60">
    <property type="entry name" value="Homeodomain-like"/>
    <property type="match status" value="1"/>
</dbReference>
<dbReference type="AlphaFoldDB" id="A0A2K3KZ04"/>
<keyword evidence="5 9" id="KW-0371">Homeobox</keyword>
<keyword evidence="3" id="KW-0805">Transcription regulation</keyword>
<dbReference type="Proteomes" id="UP000236291">
    <property type="component" value="Unassembled WGS sequence"/>
</dbReference>
<comment type="similarity">
    <text evidence="8">Belongs to the WUS homeobox family.</text>
</comment>
<dbReference type="GO" id="GO:0003700">
    <property type="term" value="F:DNA-binding transcription factor activity"/>
    <property type="evidence" value="ECO:0007669"/>
    <property type="project" value="InterPro"/>
</dbReference>
<comment type="caution">
    <text evidence="13">The sequence shown here is derived from an EMBL/GenBank/DDBJ whole genome shotgun (WGS) entry which is preliminary data.</text>
</comment>
<dbReference type="PANTHER" id="PTHR47288">
    <property type="entry name" value="WUSCHEL-RELATED HOMEOBOX 9"/>
    <property type="match status" value="1"/>
</dbReference>
<reference evidence="13 14" key="1">
    <citation type="journal article" date="2014" name="Am. J. Bot.">
        <title>Genome assembly and annotation for red clover (Trifolium pratense; Fabaceae).</title>
        <authorList>
            <person name="Istvanek J."/>
            <person name="Jaros M."/>
            <person name="Krenek A."/>
            <person name="Repkova J."/>
        </authorList>
    </citation>
    <scope>NUCLEOTIDE SEQUENCE [LARGE SCALE GENOMIC DNA]</scope>
    <source>
        <strain evidence="14">cv. Tatra</strain>
        <tissue evidence="13">Young leaves</tissue>
    </source>
</reference>
<accession>A0A2K3KZ04</accession>
<name>A0A2K3KZ04_TRIPR</name>
<dbReference type="InterPro" id="IPR009057">
    <property type="entry name" value="Homeodomain-like_sf"/>
</dbReference>
<feature type="region of interest" description="Disordered" evidence="11">
    <location>
        <begin position="106"/>
        <end position="134"/>
    </location>
</feature>
<dbReference type="PROSITE" id="PS50071">
    <property type="entry name" value="HOMEOBOX_2"/>
    <property type="match status" value="1"/>
</dbReference>
<reference evidence="13 14" key="2">
    <citation type="journal article" date="2017" name="Front. Plant Sci.">
        <title>Gene Classification and Mining of Molecular Markers Useful in Red Clover (Trifolium pratense) Breeding.</title>
        <authorList>
            <person name="Istvanek J."/>
            <person name="Dluhosova J."/>
            <person name="Dluhos P."/>
            <person name="Patkova L."/>
            <person name="Nedelnik J."/>
            <person name="Repkova J."/>
        </authorList>
    </citation>
    <scope>NUCLEOTIDE SEQUENCE [LARGE SCALE GENOMIC DNA]</scope>
    <source>
        <strain evidence="14">cv. Tatra</strain>
        <tissue evidence="13">Young leaves</tissue>
    </source>
</reference>
<organism evidence="13 14">
    <name type="scientific">Trifolium pratense</name>
    <name type="common">Red clover</name>
    <dbReference type="NCBI Taxonomy" id="57577"/>
    <lineage>
        <taxon>Eukaryota</taxon>
        <taxon>Viridiplantae</taxon>
        <taxon>Streptophyta</taxon>
        <taxon>Embryophyta</taxon>
        <taxon>Tracheophyta</taxon>
        <taxon>Spermatophyta</taxon>
        <taxon>Magnoliopsida</taxon>
        <taxon>eudicotyledons</taxon>
        <taxon>Gunneridae</taxon>
        <taxon>Pentapetalae</taxon>
        <taxon>rosids</taxon>
        <taxon>fabids</taxon>
        <taxon>Fabales</taxon>
        <taxon>Fabaceae</taxon>
        <taxon>Papilionoideae</taxon>
        <taxon>50 kb inversion clade</taxon>
        <taxon>NPAAA clade</taxon>
        <taxon>Hologalegina</taxon>
        <taxon>IRL clade</taxon>
        <taxon>Trifolieae</taxon>
        <taxon>Trifolium</taxon>
    </lineage>
</organism>
<keyword evidence="2" id="KW-0217">Developmental protein</keyword>
<keyword evidence="7 9" id="KW-0539">Nucleus</keyword>
<dbReference type="SMART" id="SM00389">
    <property type="entry name" value="HOX"/>
    <property type="match status" value="1"/>
</dbReference>
<sequence length="386" mass="42770">GGDGKEKTPEPKVRWYPTIEQFQILETTFKSGMTTPSSGEIKRICAQLQEFGPVGESNVFYWFQNQKSRNKDKHKQRQPYNKKSARVIKKSAISYGNAALIPTQNVTETPHSSSSSSHDHQNAPPSELLVPNNNDEFVGLNQNQVDAFCYNPTQTDLQLPSTTTPFFSDQPAAAPTQTDLQLPTTPFFSDELLNMSQPAFPTQTDLQLPTTPFFSDELLNVIQPVLAPQIVDVPDLLNDEDFMSYLNDQHDQGNNQDEGASMNMLQQEEEPQLNFGVSSNISNHDSTDLAPLPPITIEAPVVDPFPITQFQGVGEADGGLAKCTVSINNQVFDIDVGRFNVREIFGDGVIFVDCFFQPVPIDEWGVTLEPLQNGASYFLVLAVPVQ</sequence>
<dbReference type="InterPro" id="IPR001356">
    <property type="entry name" value="HD"/>
</dbReference>
<evidence type="ECO:0000256" key="1">
    <source>
        <dbReference type="ARBA" id="ARBA00004123"/>
    </source>
</evidence>
<evidence type="ECO:0000259" key="12">
    <source>
        <dbReference type="PROSITE" id="PS50071"/>
    </source>
</evidence>
<evidence type="ECO:0000256" key="5">
    <source>
        <dbReference type="ARBA" id="ARBA00023155"/>
    </source>
</evidence>
<keyword evidence="6" id="KW-0804">Transcription</keyword>
<feature type="domain" description="Homeobox" evidence="12">
    <location>
        <begin position="8"/>
        <end position="73"/>
    </location>
</feature>
<evidence type="ECO:0000256" key="6">
    <source>
        <dbReference type="ARBA" id="ARBA00023163"/>
    </source>
</evidence>
<dbReference type="GO" id="GO:0003677">
    <property type="term" value="F:DNA binding"/>
    <property type="evidence" value="ECO:0007669"/>
    <property type="project" value="UniProtKB-UniRule"/>
</dbReference>
<evidence type="ECO:0000256" key="10">
    <source>
        <dbReference type="RuleBase" id="RU000682"/>
    </source>
</evidence>
<evidence type="ECO:0000256" key="7">
    <source>
        <dbReference type="ARBA" id="ARBA00023242"/>
    </source>
</evidence>
<feature type="compositionally biased region" description="Basic residues" evidence="11">
    <location>
        <begin position="68"/>
        <end position="77"/>
    </location>
</feature>
<dbReference type="InterPro" id="IPR044557">
    <property type="entry name" value="WOX8/9-like"/>
</dbReference>
<dbReference type="Pfam" id="PF00046">
    <property type="entry name" value="Homeodomain"/>
    <property type="match status" value="1"/>
</dbReference>
<dbReference type="GO" id="GO:0005634">
    <property type="term" value="C:nucleus"/>
    <property type="evidence" value="ECO:0007669"/>
    <property type="project" value="UniProtKB-SubCell"/>
</dbReference>
<keyword evidence="4 9" id="KW-0238">DNA-binding</keyword>
<dbReference type="STRING" id="57577.A0A2K3KZ04"/>
<dbReference type="EMBL" id="ASHM01023426">
    <property type="protein sequence ID" value="PNX71516.1"/>
    <property type="molecule type" value="Genomic_DNA"/>
</dbReference>
<feature type="region of interest" description="Disordered" evidence="11">
    <location>
        <begin position="66"/>
        <end position="85"/>
    </location>
</feature>
<feature type="non-terminal residue" evidence="13">
    <location>
        <position position="1"/>
    </location>
</feature>
<evidence type="ECO:0000313" key="14">
    <source>
        <dbReference type="Proteomes" id="UP000236291"/>
    </source>
</evidence>
<dbReference type="CDD" id="cd00086">
    <property type="entry name" value="homeodomain"/>
    <property type="match status" value="1"/>
</dbReference>
<evidence type="ECO:0000256" key="2">
    <source>
        <dbReference type="ARBA" id="ARBA00022473"/>
    </source>
</evidence>
<protein>
    <submittedName>
        <fullName evidence="13">WUSCHEL-related homeobox 9-like protein</fullName>
    </submittedName>
</protein>
<evidence type="ECO:0000313" key="13">
    <source>
        <dbReference type="EMBL" id="PNX71516.1"/>
    </source>
</evidence>
<evidence type="ECO:0000256" key="4">
    <source>
        <dbReference type="ARBA" id="ARBA00023125"/>
    </source>
</evidence>
<dbReference type="PANTHER" id="PTHR47288:SF1">
    <property type="entry name" value="WUSCHEL-RELATED HOMEOBOX 9"/>
    <property type="match status" value="1"/>
</dbReference>
<proteinExistence type="inferred from homology"/>
<evidence type="ECO:0000256" key="11">
    <source>
        <dbReference type="SAM" id="MobiDB-lite"/>
    </source>
</evidence>